<sequence>MGLSEDAKAFFFKGNNEGCLLIHGFTGSAGHMRPLGEYLNNKGYTVFGVLLKGHGTSVEDMESTSYHDWIKSAVDGYEMLKRQCDRVYVMGLSMGGILSLYLAEKYNVDKVISIASPIKIHDPLAKWTPLLKYFKRFNKWSSSNPEKKESTKEGIGYNIIPLKCVPELLKVIKVTRKSLNDIKCPLLVIQPKLDKYVKLVSSSIIYNGASSTQKKQLWLNNSPHGCTLGPEKELIHYSVFEFIKLP</sequence>
<evidence type="ECO:0000256" key="1">
    <source>
        <dbReference type="PIRSR" id="PIRSR017388-1"/>
    </source>
</evidence>
<feature type="domain" description="Serine aminopeptidase S33" evidence="3">
    <location>
        <begin position="19"/>
        <end position="225"/>
    </location>
</feature>
<evidence type="ECO:0000313" key="4">
    <source>
        <dbReference type="EMBL" id="SCY87120.1"/>
    </source>
</evidence>
<dbReference type="OrthoDB" id="9786110at2"/>
<reference evidence="4 5" key="1">
    <citation type="submission" date="2016-10" db="EMBL/GenBank/DDBJ databases">
        <authorList>
            <person name="de Groot N.N."/>
        </authorList>
    </citation>
    <scope>NUCLEOTIDE SEQUENCE [LARGE SCALE GENOMIC DNA]</scope>
    <source>
        <strain evidence="4 5">DSM 18978</strain>
    </source>
</reference>
<dbReference type="GO" id="GO:0052689">
    <property type="term" value="F:carboxylic ester hydrolase activity"/>
    <property type="evidence" value="ECO:0007669"/>
    <property type="project" value="InterPro"/>
</dbReference>
<dbReference type="Proteomes" id="UP000198636">
    <property type="component" value="Unassembled WGS sequence"/>
</dbReference>
<keyword evidence="5" id="KW-1185">Reference proteome</keyword>
<evidence type="ECO:0000259" key="3">
    <source>
        <dbReference type="Pfam" id="PF12146"/>
    </source>
</evidence>
<gene>
    <name evidence="4" type="ORF">SAMN03080606_02830</name>
</gene>
<dbReference type="InterPro" id="IPR012354">
    <property type="entry name" value="Esterase_lipase"/>
</dbReference>
<feature type="binding site" evidence="2">
    <location>
        <position position="25"/>
    </location>
    <ligand>
        <name>substrate</name>
    </ligand>
</feature>
<feature type="active site" description="Nucleophile" evidence="1">
    <location>
        <position position="93"/>
    </location>
</feature>
<organism evidence="4 5">
    <name type="scientific">Alkaliphilus peptidifermentans DSM 18978</name>
    <dbReference type="NCBI Taxonomy" id="1120976"/>
    <lineage>
        <taxon>Bacteria</taxon>
        <taxon>Bacillati</taxon>
        <taxon>Bacillota</taxon>
        <taxon>Clostridia</taxon>
        <taxon>Peptostreptococcales</taxon>
        <taxon>Natronincolaceae</taxon>
        <taxon>Alkaliphilus</taxon>
    </lineage>
</organism>
<dbReference type="RefSeq" id="WP_091544697.1">
    <property type="nucleotide sequence ID" value="NZ_FMUS01000019.1"/>
</dbReference>
<proteinExistence type="predicted"/>
<feature type="binding site" evidence="2">
    <location>
        <position position="94"/>
    </location>
    <ligand>
        <name>substrate</name>
    </ligand>
</feature>
<protein>
    <submittedName>
        <fullName evidence="4">Carboxylesterase</fullName>
    </submittedName>
</protein>
<feature type="active site" description="Charge relay system" evidence="1">
    <location>
        <position position="194"/>
    </location>
</feature>
<dbReference type="InterPro" id="IPR029058">
    <property type="entry name" value="AB_hydrolase_fold"/>
</dbReference>
<evidence type="ECO:0000313" key="5">
    <source>
        <dbReference type="Proteomes" id="UP000198636"/>
    </source>
</evidence>
<dbReference type="STRING" id="1120976.SAMN03080606_02830"/>
<dbReference type="EMBL" id="FMUS01000019">
    <property type="protein sequence ID" value="SCY87120.1"/>
    <property type="molecule type" value="Genomic_DNA"/>
</dbReference>
<dbReference type="Pfam" id="PF12146">
    <property type="entry name" value="Hydrolase_4"/>
    <property type="match status" value="1"/>
</dbReference>
<dbReference type="Gene3D" id="3.40.50.1820">
    <property type="entry name" value="alpha/beta hydrolase"/>
    <property type="match status" value="1"/>
</dbReference>
<dbReference type="InterPro" id="IPR022742">
    <property type="entry name" value="Hydrolase_4"/>
</dbReference>
<feature type="active site" description="Charge relay system" evidence="1">
    <location>
        <position position="224"/>
    </location>
</feature>
<accession>A0A1G5JGT6</accession>
<dbReference type="AlphaFoldDB" id="A0A1G5JGT6"/>
<name>A0A1G5JGT6_9FIRM</name>
<dbReference type="PANTHER" id="PTHR11614">
    <property type="entry name" value="PHOSPHOLIPASE-RELATED"/>
    <property type="match status" value="1"/>
</dbReference>
<evidence type="ECO:0000256" key="2">
    <source>
        <dbReference type="PIRSR" id="PIRSR017388-2"/>
    </source>
</evidence>
<dbReference type="InterPro" id="IPR051044">
    <property type="entry name" value="MAG_DAG_Lipase"/>
</dbReference>
<dbReference type="SUPFAM" id="SSF53474">
    <property type="entry name" value="alpha/beta-Hydrolases"/>
    <property type="match status" value="1"/>
</dbReference>
<dbReference type="PIRSF" id="PIRSF017388">
    <property type="entry name" value="Esterase_lipase"/>
    <property type="match status" value="1"/>
</dbReference>